<dbReference type="AlphaFoldDB" id="D8RW04"/>
<dbReference type="PANTHER" id="PTHR33203">
    <property type="entry name" value="OLEOSIN"/>
    <property type="match status" value="1"/>
</dbReference>
<organism evidence="10">
    <name type="scientific">Selaginella moellendorffii</name>
    <name type="common">Spikemoss</name>
    <dbReference type="NCBI Taxonomy" id="88036"/>
    <lineage>
        <taxon>Eukaryota</taxon>
        <taxon>Viridiplantae</taxon>
        <taxon>Streptophyta</taxon>
        <taxon>Embryophyta</taxon>
        <taxon>Tracheophyta</taxon>
        <taxon>Lycopodiopsida</taxon>
        <taxon>Selaginellales</taxon>
        <taxon>Selaginellaceae</taxon>
        <taxon>Selaginella</taxon>
    </lineage>
</organism>
<evidence type="ECO:0000256" key="3">
    <source>
        <dbReference type="ARBA" id="ARBA00010858"/>
    </source>
</evidence>
<keyword evidence="4" id="KW-0551">Lipid droplet</keyword>
<dbReference type="GO" id="GO:0012511">
    <property type="term" value="C:monolayer-surrounded lipid storage body"/>
    <property type="evidence" value="ECO:0007669"/>
    <property type="project" value="InterPro"/>
</dbReference>
<dbReference type="Proteomes" id="UP000001514">
    <property type="component" value="Unassembled WGS sequence"/>
</dbReference>
<evidence type="ECO:0000256" key="7">
    <source>
        <dbReference type="ARBA" id="ARBA00023136"/>
    </source>
</evidence>
<dbReference type="GO" id="GO:0016020">
    <property type="term" value="C:membrane"/>
    <property type="evidence" value="ECO:0007669"/>
    <property type="project" value="UniProtKB-SubCell"/>
</dbReference>
<dbReference type="GO" id="GO:0019915">
    <property type="term" value="P:lipid storage"/>
    <property type="evidence" value="ECO:0000318"/>
    <property type="project" value="GO_Central"/>
</dbReference>
<feature type="transmembrane region" description="Helical" evidence="8">
    <location>
        <begin position="51"/>
        <end position="72"/>
    </location>
</feature>
<evidence type="ECO:0000256" key="8">
    <source>
        <dbReference type="SAM" id="Phobius"/>
    </source>
</evidence>
<dbReference type="PANTHER" id="PTHR33203:SF24">
    <property type="entry name" value="OLEOSIN"/>
    <property type="match status" value="1"/>
</dbReference>
<feature type="transmembrane region" description="Helical" evidence="8">
    <location>
        <begin position="79"/>
        <end position="97"/>
    </location>
</feature>
<feature type="non-terminal residue" evidence="9">
    <location>
        <position position="1"/>
    </location>
</feature>
<dbReference type="Pfam" id="PF01277">
    <property type="entry name" value="Oleosin"/>
    <property type="match status" value="1"/>
</dbReference>
<evidence type="ECO:0000256" key="6">
    <source>
        <dbReference type="ARBA" id="ARBA00022989"/>
    </source>
</evidence>
<dbReference type="OrthoDB" id="690239at2759"/>
<dbReference type="HOGENOM" id="CLU_101983_3_1_1"/>
<comment type="subcellular location">
    <subcellularLocation>
        <location evidence="2">Lipid droplet</location>
    </subcellularLocation>
    <subcellularLocation>
        <location evidence="1">Membrane</location>
        <topology evidence="1">Multi-pass membrane protein</topology>
    </subcellularLocation>
</comment>
<name>D8RW04_SELML</name>
<keyword evidence="5 8" id="KW-0812">Transmembrane</keyword>
<dbReference type="InterPro" id="IPR000136">
    <property type="entry name" value="Oleosin"/>
</dbReference>
<reference evidence="9 10" key="1">
    <citation type="journal article" date="2011" name="Science">
        <title>The Selaginella genome identifies genetic changes associated with the evolution of vascular plants.</title>
        <authorList>
            <person name="Banks J.A."/>
            <person name="Nishiyama T."/>
            <person name="Hasebe M."/>
            <person name="Bowman J.L."/>
            <person name="Gribskov M."/>
            <person name="dePamphilis C."/>
            <person name="Albert V.A."/>
            <person name="Aono N."/>
            <person name="Aoyama T."/>
            <person name="Ambrose B.A."/>
            <person name="Ashton N.W."/>
            <person name="Axtell M.J."/>
            <person name="Barker E."/>
            <person name="Barker M.S."/>
            <person name="Bennetzen J.L."/>
            <person name="Bonawitz N.D."/>
            <person name="Chapple C."/>
            <person name="Cheng C."/>
            <person name="Correa L.G."/>
            <person name="Dacre M."/>
            <person name="DeBarry J."/>
            <person name="Dreyer I."/>
            <person name="Elias M."/>
            <person name="Engstrom E.M."/>
            <person name="Estelle M."/>
            <person name="Feng L."/>
            <person name="Finet C."/>
            <person name="Floyd S.K."/>
            <person name="Frommer W.B."/>
            <person name="Fujita T."/>
            <person name="Gramzow L."/>
            <person name="Gutensohn M."/>
            <person name="Harholt J."/>
            <person name="Hattori M."/>
            <person name="Heyl A."/>
            <person name="Hirai T."/>
            <person name="Hiwatashi Y."/>
            <person name="Ishikawa M."/>
            <person name="Iwata M."/>
            <person name="Karol K.G."/>
            <person name="Koehler B."/>
            <person name="Kolukisaoglu U."/>
            <person name="Kubo M."/>
            <person name="Kurata T."/>
            <person name="Lalonde S."/>
            <person name="Li K."/>
            <person name="Li Y."/>
            <person name="Litt A."/>
            <person name="Lyons E."/>
            <person name="Manning G."/>
            <person name="Maruyama T."/>
            <person name="Michael T.P."/>
            <person name="Mikami K."/>
            <person name="Miyazaki S."/>
            <person name="Morinaga S."/>
            <person name="Murata T."/>
            <person name="Mueller-Roeber B."/>
            <person name="Nelson D.R."/>
            <person name="Obara M."/>
            <person name="Oguri Y."/>
            <person name="Olmstead R.G."/>
            <person name="Onodera N."/>
            <person name="Petersen B.L."/>
            <person name="Pils B."/>
            <person name="Prigge M."/>
            <person name="Rensing S.A."/>
            <person name="Riano-Pachon D.M."/>
            <person name="Roberts A.W."/>
            <person name="Sato Y."/>
            <person name="Scheller H.V."/>
            <person name="Schulz B."/>
            <person name="Schulz C."/>
            <person name="Shakirov E.V."/>
            <person name="Shibagaki N."/>
            <person name="Shinohara N."/>
            <person name="Shippen D.E."/>
            <person name="Soerensen I."/>
            <person name="Sotooka R."/>
            <person name="Sugimoto N."/>
            <person name="Sugita M."/>
            <person name="Sumikawa N."/>
            <person name="Tanurdzic M."/>
            <person name="Theissen G."/>
            <person name="Ulvskov P."/>
            <person name="Wakazuki S."/>
            <person name="Weng J.K."/>
            <person name="Willats W.W."/>
            <person name="Wipf D."/>
            <person name="Wolf P.G."/>
            <person name="Yang L."/>
            <person name="Zimmer A.D."/>
            <person name="Zhu Q."/>
            <person name="Mitros T."/>
            <person name="Hellsten U."/>
            <person name="Loque D."/>
            <person name="Otillar R."/>
            <person name="Salamov A."/>
            <person name="Schmutz J."/>
            <person name="Shapiro H."/>
            <person name="Lindquist E."/>
            <person name="Lucas S."/>
            <person name="Rokhsar D."/>
            <person name="Grigoriev I.V."/>
        </authorList>
    </citation>
    <scope>NUCLEOTIDE SEQUENCE [LARGE SCALE GENOMIC DNA]</scope>
</reference>
<evidence type="ECO:0000256" key="2">
    <source>
        <dbReference type="ARBA" id="ARBA00004502"/>
    </source>
</evidence>
<accession>D8RW04</accession>
<dbReference type="FunCoup" id="D8RW04">
    <property type="interactions" value="281"/>
</dbReference>
<evidence type="ECO:0000256" key="5">
    <source>
        <dbReference type="ARBA" id="ARBA00022692"/>
    </source>
</evidence>
<dbReference type="Gramene" id="EFJ23582">
    <property type="protein sequence ID" value="EFJ23582"/>
    <property type="gene ID" value="SELMODRAFT_18412"/>
</dbReference>
<feature type="non-terminal residue" evidence="9">
    <location>
        <position position="136"/>
    </location>
</feature>
<gene>
    <name evidence="9" type="ORF">SELMODRAFT_18412</name>
</gene>
<keyword evidence="7 8" id="KW-0472">Membrane</keyword>
<evidence type="ECO:0000313" key="10">
    <source>
        <dbReference type="Proteomes" id="UP000001514"/>
    </source>
</evidence>
<evidence type="ECO:0000256" key="4">
    <source>
        <dbReference type="ARBA" id="ARBA00022677"/>
    </source>
</evidence>
<dbReference type="KEGG" id="smo:SELMODRAFT_18412"/>
<evidence type="ECO:0000256" key="1">
    <source>
        <dbReference type="ARBA" id="ARBA00004141"/>
    </source>
</evidence>
<sequence>QAKQQARRIMSRLRERAPNSRQLLGIVLLLTAALIVLVLGGITLAGAGLSLALATPLFILFSPILVPLAGIVAVGTGGFVSLSAAFVTACSAVAWLYNYVKGRHPVGADKIDAVKHKIADTASHVSEKAREVAREV</sequence>
<feature type="transmembrane region" description="Helical" evidence="8">
    <location>
        <begin position="21"/>
        <end position="45"/>
    </location>
</feature>
<keyword evidence="10" id="KW-1185">Reference proteome</keyword>
<evidence type="ECO:0000313" key="9">
    <source>
        <dbReference type="EMBL" id="EFJ23582.1"/>
    </source>
</evidence>
<dbReference type="OMA" id="PITHHTS"/>
<comment type="similarity">
    <text evidence="3">Belongs to the oleosin family.</text>
</comment>
<dbReference type="InParanoid" id="D8RW04"/>
<dbReference type="EMBL" id="GL377592">
    <property type="protein sequence ID" value="EFJ23582.1"/>
    <property type="molecule type" value="Genomic_DNA"/>
</dbReference>
<keyword evidence="6 8" id="KW-1133">Transmembrane helix</keyword>
<protein>
    <recommendedName>
        <fullName evidence="11">Oleosin</fullName>
    </recommendedName>
</protein>
<proteinExistence type="inferred from homology"/>
<evidence type="ECO:0008006" key="11">
    <source>
        <dbReference type="Google" id="ProtNLM"/>
    </source>
</evidence>